<dbReference type="InterPro" id="IPR029787">
    <property type="entry name" value="Nucleotide_cyclase"/>
</dbReference>
<gene>
    <name evidence="5" type="ORF">Q4490_01055</name>
</gene>
<dbReference type="GO" id="GO:0071111">
    <property type="term" value="F:cyclic-guanylate-specific phosphodiesterase activity"/>
    <property type="evidence" value="ECO:0007669"/>
    <property type="project" value="InterPro"/>
</dbReference>
<dbReference type="SMART" id="SM00052">
    <property type="entry name" value="EAL"/>
    <property type="match status" value="1"/>
</dbReference>
<dbReference type="InterPro" id="IPR003660">
    <property type="entry name" value="HAMP_dom"/>
</dbReference>
<evidence type="ECO:0000256" key="1">
    <source>
        <dbReference type="SAM" id="Phobius"/>
    </source>
</evidence>
<evidence type="ECO:0000259" key="2">
    <source>
        <dbReference type="PROSITE" id="PS50883"/>
    </source>
</evidence>
<feature type="transmembrane region" description="Helical" evidence="1">
    <location>
        <begin position="6"/>
        <end position="26"/>
    </location>
</feature>
<dbReference type="Gene3D" id="3.30.110.200">
    <property type="match status" value="1"/>
</dbReference>
<reference evidence="5" key="1">
    <citation type="submission" date="2023-07" db="EMBL/GenBank/DDBJ databases">
        <title>Genome content predicts the carbon catabolic preferences of heterotrophic bacteria.</title>
        <authorList>
            <person name="Gralka M."/>
        </authorList>
    </citation>
    <scope>NUCLEOTIDE SEQUENCE</scope>
    <source>
        <strain evidence="5">I2M16</strain>
    </source>
</reference>
<sequence>MSLVNQLIAAVFAVLIGLVAGTLFIMSDSSKNMLLTQLESHGQDTATHLGLYLAPYVADKDTATIEATVNAIFDSGFYQKIVIRSADNETLFETSTLPQSGKSVPDWFVSLVQLTPPSMSREISFQWRKVGSVLVQSRADYAYSQLWQGAQNTLILFVSLSLLSVLLLSTLIRYILSPLRGVEEQAQALAERQYIEQENIPKTRELKRVVLAMNSMVKRVQKMFAEQSLHIEELRKTAYQDNLTGLANQRSTLALLSDWLDNRQEFGPGCCIYLHVNDLQALNSALGEEEANNYLKHIGGTLSKLAMRFDPNIVGRLTGSDFAAILPTVDEELIKRELNALAAQLTTQSNFISPQDDGMPFHIAVTTFDTLASANLVMSDAKLAIQVAKKQSTALLLPDTFTGSTVASESWQQHVAKAIQNKNIFIQFQPVFSSHSTQDNPTILQRELLARILNKAGEPCSAGEFIHVVKSLNLISALDRVILEKAVIHLAEYPEGGPLTVNLSQQTIHEDGFSTWITQLLKQYAPGNRLNIEINETAALNDIEHIVWFRNLLRPTGVQFGVDNFGVHPSGFSYLYSVQPNYIKIDGSLSREVDTSAEDRFLISSLIAAAHSLDIQVYAERVERNEQVQQLNLLKIDGTQGFLYGQPEALN</sequence>
<evidence type="ECO:0000259" key="3">
    <source>
        <dbReference type="PROSITE" id="PS50885"/>
    </source>
</evidence>
<evidence type="ECO:0000259" key="4">
    <source>
        <dbReference type="PROSITE" id="PS50887"/>
    </source>
</evidence>
<evidence type="ECO:0000313" key="6">
    <source>
        <dbReference type="Proteomes" id="UP001169862"/>
    </source>
</evidence>
<dbReference type="Pfam" id="PF00990">
    <property type="entry name" value="GGDEF"/>
    <property type="match status" value="1"/>
</dbReference>
<dbReference type="Pfam" id="PF00563">
    <property type="entry name" value="EAL"/>
    <property type="match status" value="1"/>
</dbReference>
<dbReference type="SUPFAM" id="SSF141868">
    <property type="entry name" value="EAL domain-like"/>
    <property type="match status" value="1"/>
</dbReference>
<dbReference type="SMART" id="SM00267">
    <property type="entry name" value="GGDEF"/>
    <property type="match status" value="1"/>
</dbReference>
<dbReference type="Gene3D" id="6.20.270.20">
    <property type="entry name" value="LapD/MoxY periplasmic domain"/>
    <property type="match status" value="1"/>
</dbReference>
<dbReference type="PANTHER" id="PTHR33121">
    <property type="entry name" value="CYCLIC DI-GMP PHOSPHODIESTERASE PDEF"/>
    <property type="match status" value="1"/>
</dbReference>
<accession>A0AAW7XDD1</accession>
<dbReference type="PROSITE" id="PS50883">
    <property type="entry name" value="EAL"/>
    <property type="match status" value="1"/>
</dbReference>
<dbReference type="InterPro" id="IPR032244">
    <property type="entry name" value="LapD_MoxY_N"/>
</dbReference>
<dbReference type="PROSITE" id="PS50887">
    <property type="entry name" value="GGDEF"/>
    <property type="match status" value="1"/>
</dbReference>
<dbReference type="CDD" id="cd01948">
    <property type="entry name" value="EAL"/>
    <property type="match status" value="1"/>
</dbReference>
<organism evidence="5 6">
    <name type="scientific">Neptunomonas phycophila</name>
    <dbReference type="NCBI Taxonomy" id="1572645"/>
    <lineage>
        <taxon>Bacteria</taxon>
        <taxon>Pseudomonadati</taxon>
        <taxon>Pseudomonadota</taxon>
        <taxon>Gammaproteobacteria</taxon>
        <taxon>Oceanospirillales</taxon>
        <taxon>Oceanospirillaceae</taxon>
        <taxon>Neptunomonas</taxon>
    </lineage>
</organism>
<keyword evidence="1" id="KW-1133">Transmembrane helix</keyword>
<keyword evidence="1" id="KW-0472">Membrane</keyword>
<proteinExistence type="predicted"/>
<feature type="domain" description="HAMP" evidence="3">
    <location>
        <begin position="173"/>
        <end position="225"/>
    </location>
</feature>
<dbReference type="InterPro" id="IPR035919">
    <property type="entry name" value="EAL_sf"/>
</dbReference>
<name>A0AAW7XDD1_9GAMM</name>
<keyword evidence="1" id="KW-0812">Transmembrane</keyword>
<dbReference type="Gene3D" id="3.20.20.450">
    <property type="entry name" value="EAL domain"/>
    <property type="match status" value="1"/>
</dbReference>
<feature type="transmembrane region" description="Helical" evidence="1">
    <location>
        <begin position="154"/>
        <end position="176"/>
    </location>
</feature>
<dbReference type="InterPro" id="IPR042461">
    <property type="entry name" value="LapD_MoxY_peri_C"/>
</dbReference>
<dbReference type="InterPro" id="IPR050706">
    <property type="entry name" value="Cyclic-di-GMP_PDE-like"/>
</dbReference>
<dbReference type="GO" id="GO:0016020">
    <property type="term" value="C:membrane"/>
    <property type="evidence" value="ECO:0007669"/>
    <property type="project" value="InterPro"/>
</dbReference>
<dbReference type="AlphaFoldDB" id="A0AAW7XDD1"/>
<dbReference type="GO" id="GO:0007165">
    <property type="term" value="P:signal transduction"/>
    <property type="evidence" value="ECO:0007669"/>
    <property type="project" value="InterPro"/>
</dbReference>
<dbReference type="PROSITE" id="PS50885">
    <property type="entry name" value="HAMP"/>
    <property type="match status" value="1"/>
</dbReference>
<dbReference type="InterPro" id="IPR043128">
    <property type="entry name" value="Rev_trsase/Diguanyl_cyclase"/>
</dbReference>
<dbReference type="InterPro" id="IPR001633">
    <property type="entry name" value="EAL_dom"/>
</dbReference>
<feature type="domain" description="GGDEF" evidence="4">
    <location>
        <begin position="267"/>
        <end position="400"/>
    </location>
</feature>
<protein>
    <submittedName>
        <fullName evidence="5">EAL domain-containing protein</fullName>
    </submittedName>
</protein>
<dbReference type="PANTHER" id="PTHR33121:SF79">
    <property type="entry name" value="CYCLIC DI-GMP PHOSPHODIESTERASE PDED-RELATED"/>
    <property type="match status" value="1"/>
</dbReference>
<evidence type="ECO:0000313" key="5">
    <source>
        <dbReference type="EMBL" id="MDO6452140.1"/>
    </source>
</evidence>
<dbReference type="InterPro" id="IPR000160">
    <property type="entry name" value="GGDEF_dom"/>
</dbReference>
<comment type="caution">
    <text evidence="5">The sequence shown here is derived from an EMBL/GenBank/DDBJ whole genome shotgun (WGS) entry which is preliminary data.</text>
</comment>
<dbReference type="EMBL" id="JAUOPG010000001">
    <property type="protein sequence ID" value="MDO6452140.1"/>
    <property type="molecule type" value="Genomic_DNA"/>
</dbReference>
<dbReference type="RefSeq" id="WP_303548127.1">
    <property type="nucleotide sequence ID" value="NZ_JAUOPG010000001.1"/>
</dbReference>
<dbReference type="SUPFAM" id="SSF55073">
    <property type="entry name" value="Nucleotide cyclase"/>
    <property type="match status" value="1"/>
</dbReference>
<dbReference type="Gene3D" id="3.30.70.270">
    <property type="match status" value="1"/>
</dbReference>
<dbReference type="Proteomes" id="UP001169862">
    <property type="component" value="Unassembled WGS sequence"/>
</dbReference>
<feature type="domain" description="EAL" evidence="2">
    <location>
        <begin position="408"/>
        <end position="651"/>
    </location>
</feature>
<dbReference type="Pfam" id="PF16448">
    <property type="entry name" value="LapD_MoxY_N"/>
    <property type="match status" value="1"/>
</dbReference>